<feature type="domain" description="PH" evidence="3">
    <location>
        <begin position="478"/>
        <end position="584"/>
    </location>
</feature>
<dbReference type="Pfam" id="PF23074">
    <property type="entry name" value="PH_FT_N"/>
    <property type="match status" value="1"/>
</dbReference>
<keyword evidence="5" id="KW-1185">Reference proteome</keyword>
<name>A0A0A1SQH2_9HYPO</name>
<dbReference type="Proteomes" id="UP000039046">
    <property type="component" value="Unassembled WGS sequence"/>
</dbReference>
<evidence type="ECO:0000313" key="4">
    <source>
        <dbReference type="EMBL" id="CEJ82643.1"/>
    </source>
</evidence>
<dbReference type="OrthoDB" id="5345571at2759"/>
<gene>
    <name evidence="4" type="ORF">VHEMI02693</name>
</gene>
<dbReference type="AlphaFoldDB" id="A0A0A1SQH2"/>
<feature type="compositionally biased region" description="Basic and acidic residues" evidence="1">
    <location>
        <begin position="36"/>
        <end position="49"/>
    </location>
</feature>
<evidence type="ECO:0000313" key="5">
    <source>
        <dbReference type="Proteomes" id="UP000039046"/>
    </source>
</evidence>
<evidence type="ECO:0000259" key="2">
    <source>
        <dbReference type="Pfam" id="PF23074"/>
    </source>
</evidence>
<dbReference type="InterPro" id="IPR057082">
    <property type="entry name" value="PH_C"/>
</dbReference>
<feature type="region of interest" description="Disordered" evidence="1">
    <location>
        <begin position="20"/>
        <end position="68"/>
    </location>
</feature>
<protein>
    <submittedName>
        <fullName evidence="4">Uncharacterized protein</fullName>
    </submittedName>
</protein>
<dbReference type="InterPro" id="IPR057081">
    <property type="entry name" value="PH_N"/>
</dbReference>
<evidence type="ECO:0000259" key="3">
    <source>
        <dbReference type="Pfam" id="PF23076"/>
    </source>
</evidence>
<evidence type="ECO:0000256" key="1">
    <source>
        <dbReference type="SAM" id="MobiDB-lite"/>
    </source>
</evidence>
<sequence>MPKYRDASAYGVSAVHIVNREHKHGKKGSSTRVRKEHVAIRLRKPETRYQPKSRPATRRPSTSSTRRIALRTVGQPAMVYPDGTSAVRYVTPRRSKRVSIPKRVKFVVPQRSQRQLAAQTPRQTRVSPRENVDEDLIAGLCRQGIRCREISKALDRLRKYVFDSDADLLKATVKQVKALRAAIFQLVDYFDLYPRRLSMVLFYINAVYGTTSFTIQRILSILRDTSINSSQLWDHLLHSMEEALGGLELYETLRIYRDFLLSLSHLLKGDHPFDAGPVEELYDYTLQLRIHQGIGGAVSNKYLPYSPLNEIVQCYQEFDPKHWAETCLKSPLPSRRRMLRTQRSKSLGEHYPFAYYRKTDAPKILWRKSFDNNISAMIFLNENDNNAHMQLRIVNKDQPLFATAPISLLGITREDSCVKLHTLGDGAWRSPQRLWAVLSFDIWEELILFHAAFMSIKARHSFQTSMIPDDHFKQESIIYQTYITEAGRIHNFVILEDKYTGDMRLLAINGQGNHQGAPAWIIFLTVRPEAPWIETLSSQAVCLLDVYVYTFSDRHVLDEGLYGPKRDFQIEFADSKSRRKFEGYFPGGVIRRKRSGH</sequence>
<reference evidence="4 5" key="1">
    <citation type="journal article" date="2015" name="Genome Announc.">
        <title>Draft Genome Sequence and Gene Annotation of the Entomopathogenic Fungus Verticillium hemipterigenum.</title>
        <authorList>
            <person name="Horn F."/>
            <person name="Habel A."/>
            <person name="Scharf D.H."/>
            <person name="Dworschak J."/>
            <person name="Brakhage A.A."/>
            <person name="Guthke R."/>
            <person name="Hertweck C."/>
            <person name="Linde J."/>
        </authorList>
    </citation>
    <scope>NUCLEOTIDE SEQUENCE [LARGE SCALE GENOMIC DNA]</scope>
</reference>
<organism evidence="4 5">
    <name type="scientific">[Torrubiella] hemipterigena</name>
    <dbReference type="NCBI Taxonomy" id="1531966"/>
    <lineage>
        <taxon>Eukaryota</taxon>
        <taxon>Fungi</taxon>
        <taxon>Dikarya</taxon>
        <taxon>Ascomycota</taxon>
        <taxon>Pezizomycotina</taxon>
        <taxon>Sordariomycetes</taxon>
        <taxon>Hypocreomycetidae</taxon>
        <taxon>Hypocreales</taxon>
        <taxon>Clavicipitaceae</taxon>
        <taxon>Clavicipitaceae incertae sedis</taxon>
        <taxon>'Torrubiella' clade</taxon>
    </lineage>
</organism>
<accession>A0A0A1SQH2</accession>
<feature type="compositionally biased region" description="Low complexity" evidence="1">
    <location>
        <begin position="52"/>
        <end position="67"/>
    </location>
</feature>
<dbReference type="Pfam" id="PF23076">
    <property type="entry name" value="PH_FT_C"/>
    <property type="match status" value="1"/>
</dbReference>
<feature type="compositionally biased region" description="Basic residues" evidence="1">
    <location>
        <begin position="21"/>
        <end position="35"/>
    </location>
</feature>
<proteinExistence type="predicted"/>
<dbReference type="HOGENOM" id="CLU_457222_0_0_1"/>
<dbReference type="EMBL" id="CDHN01000001">
    <property type="protein sequence ID" value="CEJ82643.1"/>
    <property type="molecule type" value="Genomic_DNA"/>
</dbReference>
<feature type="domain" description="PH" evidence="2">
    <location>
        <begin position="364"/>
        <end position="475"/>
    </location>
</feature>